<comment type="similarity">
    <text evidence="2 6">Belongs to the FPP/GGPP synthase family.</text>
</comment>
<dbReference type="SFLD" id="SFLDS00005">
    <property type="entry name" value="Isoprenoid_Synthase_Type_I"/>
    <property type="match status" value="1"/>
</dbReference>
<dbReference type="InterPro" id="IPR008949">
    <property type="entry name" value="Isoprenoid_synthase_dom_sf"/>
</dbReference>
<dbReference type="CDD" id="cd00685">
    <property type="entry name" value="Trans_IPPS_HT"/>
    <property type="match status" value="1"/>
</dbReference>
<dbReference type="GO" id="GO:0046872">
    <property type="term" value="F:metal ion binding"/>
    <property type="evidence" value="ECO:0007669"/>
    <property type="project" value="UniProtKB-KW"/>
</dbReference>
<gene>
    <name evidence="7" type="primary">ispB</name>
    <name evidence="7" type="ORF">NT6N_06230</name>
</gene>
<keyword evidence="3 6" id="KW-0808">Transferase</keyword>
<evidence type="ECO:0000313" key="7">
    <source>
        <dbReference type="EMBL" id="BDS05583.1"/>
    </source>
</evidence>
<keyword evidence="4" id="KW-0479">Metal-binding</keyword>
<dbReference type="SUPFAM" id="SSF48576">
    <property type="entry name" value="Terpenoid synthases"/>
    <property type="match status" value="1"/>
</dbReference>
<dbReference type="GO" id="GO:0008299">
    <property type="term" value="P:isoprenoid biosynthetic process"/>
    <property type="evidence" value="ECO:0007669"/>
    <property type="project" value="InterPro"/>
</dbReference>
<dbReference type="PANTHER" id="PTHR12001:SF69">
    <property type="entry name" value="ALL TRANS-POLYPRENYL-DIPHOSPHATE SYNTHASE PDSS1"/>
    <property type="match status" value="1"/>
</dbReference>
<evidence type="ECO:0000256" key="4">
    <source>
        <dbReference type="ARBA" id="ARBA00022723"/>
    </source>
</evidence>
<organism evidence="7">
    <name type="scientific">Oceaniferula spumae</name>
    <dbReference type="NCBI Taxonomy" id="2979115"/>
    <lineage>
        <taxon>Bacteria</taxon>
        <taxon>Pseudomonadati</taxon>
        <taxon>Verrucomicrobiota</taxon>
        <taxon>Verrucomicrobiia</taxon>
        <taxon>Verrucomicrobiales</taxon>
        <taxon>Verrucomicrobiaceae</taxon>
        <taxon>Oceaniferula</taxon>
    </lineage>
</organism>
<evidence type="ECO:0000256" key="1">
    <source>
        <dbReference type="ARBA" id="ARBA00001946"/>
    </source>
</evidence>
<evidence type="ECO:0000256" key="5">
    <source>
        <dbReference type="ARBA" id="ARBA00022842"/>
    </source>
</evidence>
<dbReference type="KEGG" id="osu:NT6N_06230"/>
<name>A0AAT9FHY4_9BACT</name>
<proteinExistence type="inferred from homology"/>
<dbReference type="Pfam" id="PF00348">
    <property type="entry name" value="polyprenyl_synt"/>
    <property type="match status" value="1"/>
</dbReference>
<evidence type="ECO:0000256" key="3">
    <source>
        <dbReference type="ARBA" id="ARBA00022679"/>
    </source>
</evidence>
<dbReference type="EMBL" id="AP026866">
    <property type="protein sequence ID" value="BDS05583.1"/>
    <property type="molecule type" value="Genomic_DNA"/>
</dbReference>
<accession>A0AAT9FHY4</accession>
<evidence type="ECO:0000256" key="6">
    <source>
        <dbReference type="RuleBase" id="RU004466"/>
    </source>
</evidence>
<sequence>MSLIKPSTLPKIPFKLVKKELKEVEAQIRDQVRAFDPSVEPYIDYICNTSGKRIRPVLSILAGGATGGVNAGHIKIGVILELIHMSTLVHDDIIDGADTRRNVPTANAKWGNGMAVLLGDALFSHSLLLATEFDSIDICRKVGKASREVCQGEVMQTQRRFDLTLTKKDYFHIIEMKTGALFAAATGIAASLSGVSEEVEQRLYDYGLKLGTAYQIYDDCLDLVGSEDEVGKTLRTDLEKGKLTLPLLNLIEKADPAQREKLNKRIIEQQPLDLPVLIGIAEYEGSVESSLNTASAMLLEAREDLEVLEPGEWRDGLTEITHYLEGLLNECRR</sequence>
<dbReference type="Gene3D" id="1.10.600.10">
    <property type="entry name" value="Farnesyl Diphosphate Synthase"/>
    <property type="match status" value="1"/>
</dbReference>
<evidence type="ECO:0000256" key="2">
    <source>
        <dbReference type="ARBA" id="ARBA00006706"/>
    </source>
</evidence>
<dbReference type="InterPro" id="IPR000092">
    <property type="entry name" value="Polyprenyl_synt"/>
</dbReference>
<dbReference type="AlphaFoldDB" id="A0AAT9FHY4"/>
<keyword evidence="5" id="KW-0460">Magnesium</keyword>
<reference evidence="7" key="1">
    <citation type="submission" date="2024-07" db="EMBL/GenBank/DDBJ databases">
        <title>Complete genome sequence of Verrucomicrobiaceae bacterium NT6N.</title>
        <authorList>
            <person name="Huang C."/>
            <person name="Takami H."/>
            <person name="Hamasaki K."/>
        </authorList>
    </citation>
    <scope>NUCLEOTIDE SEQUENCE</scope>
    <source>
        <strain evidence="7">NT6N</strain>
    </source>
</reference>
<dbReference type="GO" id="GO:0004659">
    <property type="term" value="F:prenyltransferase activity"/>
    <property type="evidence" value="ECO:0007669"/>
    <property type="project" value="InterPro"/>
</dbReference>
<comment type="cofactor">
    <cofactor evidence="1">
        <name>Mg(2+)</name>
        <dbReference type="ChEBI" id="CHEBI:18420"/>
    </cofactor>
</comment>
<dbReference type="PANTHER" id="PTHR12001">
    <property type="entry name" value="GERANYLGERANYL PYROPHOSPHATE SYNTHASE"/>
    <property type="match status" value="1"/>
</dbReference>
<protein>
    <submittedName>
        <fullName evidence="7">Octaprenyl-diphosphate synthase</fullName>
    </submittedName>
</protein>